<dbReference type="Proteomes" id="UP001595722">
    <property type="component" value="Unassembled WGS sequence"/>
</dbReference>
<gene>
    <name evidence="3" type="ORF">ACFOMG_02320</name>
</gene>
<dbReference type="EMBL" id="JBHRYB010000001">
    <property type="protein sequence ID" value="MFC3678948.1"/>
    <property type="molecule type" value="Genomic_DNA"/>
</dbReference>
<keyword evidence="4" id="KW-1185">Reference proteome</keyword>
<feature type="signal peptide" evidence="1">
    <location>
        <begin position="1"/>
        <end position="17"/>
    </location>
</feature>
<name>A0ABV7VN64_9GAMM</name>
<reference evidence="4" key="1">
    <citation type="journal article" date="2019" name="Int. J. Syst. Evol. Microbiol.">
        <title>The Global Catalogue of Microorganisms (GCM) 10K type strain sequencing project: providing services to taxonomists for standard genome sequencing and annotation.</title>
        <authorList>
            <consortium name="The Broad Institute Genomics Platform"/>
            <consortium name="The Broad Institute Genome Sequencing Center for Infectious Disease"/>
            <person name="Wu L."/>
            <person name="Ma J."/>
        </authorList>
    </citation>
    <scope>NUCLEOTIDE SEQUENCE [LARGE SCALE GENOMIC DNA]</scope>
    <source>
        <strain evidence="4">KCTC 42424</strain>
    </source>
</reference>
<comment type="caution">
    <text evidence="3">The sequence shown here is derived from an EMBL/GenBank/DDBJ whole genome shotgun (WGS) entry which is preliminary data.</text>
</comment>
<dbReference type="NCBIfam" id="TIGR01451">
    <property type="entry name" value="B_ant_repeat"/>
    <property type="match status" value="1"/>
</dbReference>
<evidence type="ECO:0000259" key="2">
    <source>
        <dbReference type="Pfam" id="PF01345"/>
    </source>
</evidence>
<protein>
    <recommendedName>
        <fullName evidence="2">DUF11 domain-containing protein</fullName>
    </recommendedName>
</protein>
<dbReference type="RefSeq" id="WP_376864516.1">
    <property type="nucleotide sequence ID" value="NZ_JBHRYB010000001.1"/>
</dbReference>
<dbReference type="InterPro" id="IPR001434">
    <property type="entry name" value="OmcB-like_DUF11"/>
</dbReference>
<dbReference type="InterPro" id="IPR047589">
    <property type="entry name" value="DUF11_rpt"/>
</dbReference>
<evidence type="ECO:0000313" key="3">
    <source>
        <dbReference type="EMBL" id="MFC3678948.1"/>
    </source>
</evidence>
<evidence type="ECO:0000256" key="1">
    <source>
        <dbReference type="SAM" id="SignalP"/>
    </source>
</evidence>
<keyword evidence="1" id="KW-0732">Signal</keyword>
<dbReference type="Pfam" id="PF01345">
    <property type="entry name" value="DUF11"/>
    <property type="match status" value="1"/>
</dbReference>
<proteinExistence type="predicted"/>
<feature type="chain" id="PRO_5046477222" description="DUF11 domain-containing protein" evidence="1">
    <location>
        <begin position="18"/>
        <end position="153"/>
    </location>
</feature>
<organism evidence="3 4">
    <name type="scientific">Bacterioplanoides pacificum</name>
    <dbReference type="NCBI Taxonomy" id="1171596"/>
    <lineage>
        <taxon>Bacteria</taxon>
        <taxon>Pseudomonadati</taxon>
        <taxon>Pseudomonadota</taxon>
        <taxon>Gammaproteobacteria</taxon>
        <taxon>Oceanospirillales</taxon>
        <taxon>Oceanospirillaceae</taxon>
        <taxon>Bacterioplanoides</taxon>
    </lineage>
</organism>
<evidence type="ECO:0000313" key="4">
    <source>
        <dbReference type="Proteomes" id="UP001595722"/>
    </source>
</evidence>
<sequence length="153" mass="16085">MRSLIAALLFLPAFAIAQVTLTTEAFKIAVVNNADGTVSEQWIAAEEIVPGDKVGYRISYENTGAQPATGVVINNPVPDNTQYVANSAAGAGSDITYSADGGDNFAASADLVVNKNGKTRKARAEDITDIRWTLPEAVAPKASGSVEFQVRVK</sequence>
<accession>A0ABV7VN64</accession>
<feature type="domain" description="DUF11" evidence="2">
    <location>
        <begin position="45"/>
        <end position="102"/>
    </location>
</feature>